<dbReference type="InterPro" id="IPR009057">
    <property type="entry name" value="Homeodomain-like_sf"/>
</dbReference>
<proteinExistence type="predicted"/>
<evidence type="ECO:0000313" key="5">
    <source>
        <dbReference type="EMBL" id="MDZ8120204.1"/>
    </source>
</evidence>
<evidence type="ECO:0000313" key="6">
    <source>
        <dbReference type="Proteomes" id="UP001290861"/>
    </source>
</evidence>
<dbReference type="InterPro" id="IPR020449">
    <property type="entry name" value="Tscrpt_reg_AraC-type_HTH"/>
</dbReference>
<dbReference type="CDD" id="cd06986">
    <property type="entry name" value="cupin_MmsR-like_N"/>
    <property type="match status" value="1"/>
</dbReference>
<dbReference type="PRINTS" id="PR00032">
    <property type="entry name" value="HTHARAC"/>
</dbReference>
<dbReference type="PROSITE" id="PS01124">
    <property type="entry name" value="HTH_ARAC_FAMILY_2"/>
    <property type="match status" value="1"/>
</dbReference>
<protein>
    <submittedName>
        <fullName evidence="5">AraC family transcriptional regulator</fullName>
    </submittedName>
</protein>
<dbReference type="PANTHER" id="PTHR43280">
    <property type="entry name" value="ARAC-FAMILY TRANSCRIPTIONAL REGULATOR"/>
    <property type="match status" value="1"/>
</dbReference>
<evidence type="ECO:0000259" key="4">
    <source>
        <dbReference type="PROSITE" id="PS01124"/>
    </source>
</evidence>
<sequence>MIEKMPVACEAEVLRLLRENGLQCAKLSDLSLPDIRHAQRGAFPDMRMAHLAAHLRDEFLSRPLTEDLLCTRVGFQGPSPAHYIPRPAGSYDHILIYCTEGRGWLDIDEQVRSVEKHEAFLIPAHIPHRYGADPERPWSNFWVHFQGRQAGAFARQIVPDPGNPVIHLPRHPEMIACIEQLYQFMSRVHTHQTLVAAGGALSQLLGVIQLHMHSSELRLRTADENLDKTVEFMHRNLSRKLGLKELAGIAGMSMNHYGALFRKRYSSTPIDYFNRLKIQRACELLVTTNLRVGEAGEQLGFPDPYYFSRLFKKIMGVAPRDYR</sequence>
<dbReference type="EMBL" id="JARVCO010000012">
    <property type="protein sequence ID" value="MDZ8120204.1"/>
    <property type="molecule type" value="Genomic_DNA"/>
</dbReference>
<dbReference type="SMART" id="SM00342">
    <property type="entry name" value="HTH_ARAC"/>
    <property type="match status" value="1"/>
</dbReference>
<keyword evidence="3" id="KW-0804">Transcription</keyword>
<dbReference type="Proteomes" id="UP001290861">
    <property type="component" value="Unassembled WGS sequence"/>
</dbReference>
<dbReference type="Pfam" id="PF02311">
    <property type="entry name" value="AraC_binding"/>
    <property type="match status" value="1"/>
</dbReference>
<keyword evidence="2" id="KW-0238">DNA-binding</keyword>
<dbReference type="InterPro" id="IPR018060">
    <property type="entry name" value="HTH_AraC"/>
</dbReference>
<dbReference type="SUPFAM" id="SSF51215">
    <property type="entry name" value="Regulatory protein AraC"/>
    <property type="match status" value="1"/>
</dbReference>
<evidence type="ECO:0000256" key="1">
    <source>
        <dbReference type="ARBA" id="ARBA00023015"/>
    </source>
</evidence>
<reference evidence="5 6" key="1">
    <citation type="journal article" date="2024" name="Appl. Environ. Microbiol.">
        <title>Pontiella agarivorans sp. nov., a novel marine anaerobic bacterium capable of degrading macroalgal polysaccharides and fixing nitrogen.</title>
        <authorList>
            <person name="Liu N."/>
            <person name="Kivenson V."/>
            <person name="Peng X."/>
            <person name="Cui Z."/>
            <person name="Lankiewicz T.S."/>
            <person name="Gosselin K.M."/>
            <person name="English C.J."/>
            <person name="Blair E.M."/>
            <person name="O'Malley M.A."/>
            <person name="Valentine D.L."/>
        </authorList>
    </citation>
    <scope>NUCLEOTIDE SEQUENCE [LARGE SCALE GENOMIC DNA]</scope>
    <source>
        <strain evidence="5 6">NLcol2</strain>
    </source>
</reference>
<feature type="domain" description="HTH araC/xylS-type" evidence="4">
    <location>
        <begin position="227"/>
        <end position="323"/>
    </location>
</feature>
<dbReference type="Gene3D" id="1.10.10.60">
    <property type="entry name" value="Homeodomain-like"/>
    <property type="match status" value="2"/>
</dbReference>
<keyword evidence="6" id="KW-1185">Reference proteome</keyword>
<evidence type="ECO:0000256" key="3">
    <source>
        <dbReference type="ARBA" id="ARBA00023163"/>
    </source>
</evidence>
<gene>
    <name evidence="5" type="ORF">P9H32_16355</name>
</gene>
<accession>A0ABU5N176</accession>
<dbReference type="InterPro" id="IPR037923">
    <property type="entry name" value="HTH-like"/>
</dbReference>
<evidence type="ECO:0000256" key="2">
    <source>
        <dbReference type="ARBA" id="ARBA00023125"/>
    </source>
</evidence>
<dbReference type="PROSITE" id="PS00041">
    <property type="entry name" value="HTH_ARAC_FAMILY_1"/>
    <property type="match status" value="1"/>
</dbReference>
<dbReference type="SUPFAM" id="SSF46689">
    <property type="entry name" value="Homeodomain-like"/>
    <property type="match status" value="2"/>
</dbReference>
<comment type="caution">
    <text evidence="5">The sequence shown here is derived from an EMBL/GenBank/DDBJ whole genome shotgun (WGS) entry which is preliminary data.</text>
</comment>
<keyword evidence="1" id="KW-0805">Transcription regulation</keyword>
<dbReference type="Pfam" id="PF12833">
    <property type="entry name" value="HTH_18"/>
    <property type="match status" value="1"/>
</dbReference>
<dbReference type="InterPro" id="IPR018062">
    <property type="entry name" value="HTH_AraC-typ_CS"/>
</dbReference>
<organism evidence="5 6">
    <name type="scientific">Pontiella agarivorans</name>
    <dbReference type="NCBI Taxonomy" id="3038953"/>
    <lineage>
        <taxon>Bacteria</taxon>
        <taxon>Pseudomonadati</taxon>
        <taxon>Kiritimatiellota</taxon>
        <taxon>Kiritimatiellia</taxon>
        <taxon>Kiritimatiellales</taxon>
        <taxon>Pontiellaceae</taxon>
        <taxon>Pontiella</taxon>
    </lineage>
</organism>
<name>A0ABU5N176_9BACT</name>
<dbReference type="Gene3D" id="2.60.120.280">
    <property type="entry name" value="Regulatory protein AraC"/>
    <property type="match status" value="1"/>
</dbReference>
<dbReference type="InterPro" id="IPR003313">
    <property type="entry name" value="AraC-bd"/>
</dbReference>
<dbReference type="PANTHER" id="PTHR43280:SF30">
    <property type="entry name" value="MMSAB OPERON REGULATORY PROTEIN"/>
    <property type="match status" value="1"/>
</dbReference>